<dbReference type="AlphaFoldDB" id="A0A3M2I1P5"/>
<evidence type="ECO:0000313" key="10">
    <source>
        <dbReference type="EMBL" id="RMH93112.1"/>
    </source>
</evidence>
<keyword evidence="5" id="KW-0812">Transmembrane</keyword>
<feature type="coiled-coil region" evidence="8">
    <location>
        <begin position="338"/>
        <end position="369"/>
    </location>
</feature>
<protein>
    <recommendedName>
        <fullName evidence="12">Protein CyaE</fullName>
    </recommendedName>
</protein>
<keyword evidence="9" id="KW-0732">Signal</keyword>
<dbReference type="GO" id="GO:0009279">
    <property type="term" value="C:cell outer membrane"/>
    <property type="evidence" value="ECO:0007669"/>
    <property type="project" value="UniProtKB-SubCell"/>
</dbReference>
<gene>
    <name evidence="10" type="ORF">EBB59_06110</name>
</gene>
<evidence type="ECO:0000313" key="11">
    <source>
        <dbReference type="Proteomes" id="UP000275012"/>
    </source>
</evidence>
<evidence type="ECO:0000256" key="2">
    <source>
        <dbReference type="ARBA" id="ARBA00007613"/>
    </source>
</evidence>
<dbReference type="GO" id="GO:0015562">
    <property type="term" value="F:efflux transmembrane transporter activity"/>
    <property type="evidence" value="ECO:0007669"/>
    <property type="project" value="InterPro"/>
</dbReference>
<dbReference type="GO" id="GO:0015288">
    <property type="term" value="F:porin activity"/>
    <property type="evidence" value="ECO:0007669"/>
    <property type="project" value="TreeGrafter"/>
</dbReference>
<keyword evidence="7" id="KW-0998">Cell outer membrane</keyword>
<dbReference type="GO" id="GO:1990281">
    <property type="term" value="C:efflux pump complex"/>
    <property type="evidence" value="ECO:0007669"/>
    <property type="project" value="TreeGrafter"/>
</dbReference>
<dbReference type="OrthoDB" id="9813458at2"/>
<evidence type="ECO:0000256" key="5">
    <source>
        <dbReference type="ARBA" id="ARBA00022692"/>
    </source>
</evidence>
<evidence type="ECO:0008006" key="12">
    <source>
        <dbReference type="Google" id="ProtNLM"/>
    </source>
</evidence>
<evidence type="ECO:0000256" key="1">
    <source>
        <dbReference type="ARBA" id="ARBA00004442"/>
    </source>
</evidence>
<feature type="chain" id="PRO_5018057370" description="Protein CyaE" evidence="9">
    <location>
        <begin position="22"/>
        <end position="467"/>
    </location>
</feature>
<dbReference type="InterPro" id="IPR051906">
    <property type="entry name" value="TolC-like"/>
</dbReference>
<reference evidence="10 11" key="1">
    <citation type="submission" date="2018-10" db="EMBL/GenBank/DDBJ databases">
        <title>Proposal of Lysobacter pythonis sp. nov. isolated from royal pythons (Python regius).</title>
        <authorList>
            <person name="Hans-Juergen B."/>
            <person name="Huptas C."/>
            <person name="Sandra B."/>
            <person name="Igor L."/>
            <person name="Joachim S."/>
            <person name="Siegfried S."/>
            <person name="Mareike W."/>
            <person name="Peter K."/>
        </authorList>
    </citation>
    <scope>NUCLEOTIDE SEQUENCE [LARGE SCALE GENOMIC DNA]</scope>
    <source>
        <strain evidence="10 11">4284/11</strain>
    </source>
</reference>
<comment type="subcellular location">
    <subcellularLocation>
        <location evidence="1">Cell outer membrane</location>
    </subcellularLocation>
</comment>
<dbReference type="Gene3D" id="1.20.1600.10">
    <property type="entry name" value="Outer membrane efflux proteins (OEP)"/>
    <property type="match status" value="1"/>
</dbReference>
<evidence type="ECO:0000256" key="6">
    <source>
        <dbReference type="ARBA" id="ARBA00023136"/>
    </source>
</evidence>
<evidence type="ECO:0000256" key="8">
    <source>
        <dbReference type="SAM" id="Coils"/>
    </source>
</evidence>
<sequence length="467" mass="50455">MRFRPLALALTAAFAAPLAQAGDLMQTYQLARGHDPQIAAAEAGQRVTAEGEVQTRAAMLPQIGASTGINRSRSTNESGQAIYDPTTGLLISGGQRGSTSTTRNAGFNIDQMLFNGQTIGRHRAQKLQTRAGDHDLEAAGDQLITRTSRAYFDALIAMETLAAAEAQEAALKKQFDFASKRLEVGLAPITDQHEARAQYEGARANTILQRNALEDAYQALAEITGQPVRSLMALPDDFKPQLPAEGSAEDWVNLAVDNNPALAAQKTRVAVAEQNISTARAGHLPSIGARGTWGYQRFNGVNEQIRRTFSNNGWGRNASISLNVNIPIFSGGATQSQVRQAIAQRDVAEQQLEQQKRALERNTRNAYQSLSAGISAVEARRLALVAAQSAYDASQVGLEVGTRTVIDVLLNQQNLFNAQQNYAKAKYDYLQAHLLLRQAAGTLETNDLQDINRLLTAPAGKAPRVTL</sequence>
<dbReference type="RefSeq" id="WP_122101272.1">
    <property type="nucleotide sequence ID" value="NZ_RFLY01000007.1"/>
</dbReference>
<feature type="signal peptide" evidence="9">
    <location>
        <begin position="1"/>
        <end position="21"/>
    </location>
</feature>
<dbReference type="PANTHER" id="PTHR30026:SF20">
    <property type="entry name" value="OUTER MEMBRANE PROTEIN TOLC"/>
    <property type="match status" value="1"/>
</dbReference>
<dbReference type="NCBIfam" id="TIGR01844">
    <property type="entry name" value="type_I_sec_TolC"/>
    <property type="match status" value="1"/>
</dbReference>
<keyword evidence="8" id="KW-0175">Coiled coil</keyword>
<comment type="caution">
    <text evidence="10">The sequence shown here is derived from an EMBL/GenBank/DDBJ whole genome shotgun (WGS) entry which is preliminary data.</text>
</comment>
<dbReference type="SUPFAM" id="SSF56954">
    <property type="entry name" value="Outer membrane efflux proteins (OEP)"/>
    <property type="match status" value="1"/>
</dbReference>
<evidence type="ECO:0000256" key="7">
    <source>
        <dbReference type="ARBA" id="ARBA00023237"/>
    </source>
</evidence>
<keyword evidence="11" id="KW-1185">Reference proteome</keyword>
<keyword evidence="6" id="KW-0472">Membrane</keyword>
<proteinExistence type="inferred from homology"/>
<organism evidence="10 11">
    <name type="scientific">Solilutibacter pythonis</name>
    <dbReference type="NCBI Taxonomy" id="2483112"/>
    <lineage>
        <taxon>Bacteria</taxon>
        <taxon>Pseudomonadati</taxon>
        <taxon>Pseudomonadota</taxon>
        <taxon>Gammaproteobacteria</taxon>
        <taxon>Lysobacterales</taxon>
        <taxon>Lysobacteraceae</taxon>
        <taxon>Solilutibacter</taxon>
    </lineage>
</organism>
<keyword evidence="3" id="KW-0813">Transport</keyword>
<dbReference type="PANTHER" id="PTHR30026">
    <property type="entry name" value="OUTER MEMBRANE PROTEIN TOLC"/>
    <property type="match status" value="1"/>
</dbReference>
<evidence type="ECO:0000256" key="4">
    <source>
        <dbReference type="ARBA" id="ARBA00022452"/>
    </source>
</evidence>
<dbReference type="InterPro" id="IPR003423">
    <property type="entry name" value="OMP_efflux"/>
</dbReference>
<keyword evidence="4" id="KW-1134">Transmembrane beta strand</keyword>
<evidence type="ECO:0000256" key="3">
    <source>
        <dbReference type="ARBA" id="ARBA00022448"/>
    </source>
</evidence>
<accession>A0A3M2I1P5</accession>
<dbReference type="Proteomes" id="UP000275012">
    <property type="component" value="Unassembled WGS sequence"/>
</dbReference>
<dbReference type="EMBL" id="RFLY01000007">
    <property type="protein sequence ID" value="RMH93112.1"/>
    <property type="molecule type" value="Genomic_DNA"/>
</dbReference>
<dbReference type="InterPro" id="IPR010130">
    <property type="entry name" value="T1SS_OMP_TolC"/>
</dbReference>
<dbReference type="Pfam" id="PF02321">
    <property type="entry name" value="OEP"/>
    <property type="match status" value="2"/>
</dbReference>
<evidence type="ECO:0000256" key="9">
    <source>
        <dbReference type="SAM" id="SignalP"/>
    </source>
</evidence>
<name>A0A3M2I1P5_9GAMM</name>
<comment type="similarity">
    <text evidence="2">Belongs to the outer membrane factor (OMF) (TC 1.B.17) family.</text>
</comment>